<evidence type="ECO:0000313" key="3">
    <source>
        <dbReference type="Proteomes" id="UP000266723"/>
    </source>
</evidence>
<evidence type="ECO:0000313" key="2">
    <source>
        <dbReference type="EMBL" id="KAF3492471.1"/>
    </source>
</evidence>
<comment type="caution">
    <text evidence="2">The sequence shown here is derived from an EMBL/GenBank/DDBJ whole genome shotgun (WGS) entry which is preliminary data.</text>
</comment>
<keyword evidence="3" id="KW-1185">Reference proteome</keyword>
<feature type="region of interest" description="Disordered" evidence="1">
    <location>
        <begin position="1"/>
        <end position="24"/>
    </location>
</feature>
<name>A0ABQ7A462_BRACR</name>
<evidence type="ECO:0000256" key="1">
    <source>
        <dbReference type="SAM" id="MobiDB-lite"/>
    </source>
</evidence>
<feature type="compositionally biased region" description="Basic and acidic residues" evidence="1">
    <location>
        <begin position="1"/>
        <end position="19"/>
    </location>
</feature>
<sequence>MAIKRCEKRGSGGRPVRERPCRRRSPFPFDKIIRSCRSSSYSVSVCRSSDQPPTSVVLVRESRRGLRVGGGGVNSSSSSSWRRRLSQIRRRRSFVSAAGKLPYCGFELFLVASEERKISDGKSEVACEALGGCGERGWMRSRHGD</sequence>
<dbReference type="EMBL" id="QGKV02002055">
    <property type="protein sequence ID" value="KAF3492471.1"/>
    <property type="molecule type" value="Genomic_DNA"/>
</dbReference>
<accession>A0ABQ7A462</accession>
<organism evidence="2 3">
    <name type="scientific">Brassica cretica</name>
    <name type="common">Mustard</name>
    <dbReference type="NCBI Taxonomy" id="69181"/>
    <lineage>
        <taxon>Eukaryota</taxon>
        <taxon>Viridiplantae</taxon>
        <taxon>Streptophyta</taxon>
        <taxon>Embryophyta</taxon>
        <taxon>Tracheophyta</taxon>
        <taxon>Spermatophyta</taxon>
        <taxon>Magnoliopsida</taxon>
        <taxon>eudicotyledons</taxon>
        <taxon>Gunneridae</taxon>
        <taxon>Pentapetalae</taxon>
        <taxon>rosids</taxon>
        <taxon>malvids</taxon>
        <taxon>Brassicales</taxon>
        <taxon>Brassicaceae</taxon>
        <taxon>Brassiceae</taxon>
        <taxon>Brassica</taxon>
    </lineage>
</organism>
<dbReference type="Proteomes" id="UP000266723">
    <property type="component" value="Unassembled WGS sequence"/>
</dbReference>
<reference evidence="2 3" key="1">
    <citation type="journal article" date="2020" name="BMC Genomics">
        <title>Intraspecific diversification of the crop wild relative Brassica cretica Lam. using demographic model selection.</title>
        <authorList>
            <person name="Kioukis A."/>
            <person name="Michalopoulou V.A."/>
            <person name="Briers L."/>
            <person name="Pirintsos S."/>
            <person name="Studholme D.J."/>
            <person name="Pavlidis P."/>
            <person name="Sarris P.F."/>
        </authorList>
    </citation>
    <scope>NUCLEOTIDE SEQUENCE [LARGE SCALE GENOMIC DNA]</scope>
    <source>
        <strain evidence="3">cv. PFS-1207/04</strain>
    </source>
</reference>
<gene>
    <name evidence="2" type="ORF">DY000_02056853</name>
</gene>
<proteinExistence type="predicted"/>
<protein>
    <submittedName>
        <fullName evidence="2">Uncharacterized protein</fullName>
    </submittedName>
</protein>